<evidence type="ECO:0000256" key="5">
    <source>
        <dbReference type="SAM" id="Coils"/>
    </source>
</evidence>
<dbReference type="Gene3D" id="3.40.50.1980">
    <property type="entry name" value="Nitrogenase molybdenum iron protein domain"/>
    <property type="match status" value="2"/>
</dbReference>
<feature type="domain" description="Fe/B12 periplasmic-binding" evidence="6">
    <location>
        <begin position="79"/>
        <end position="349"/>
    </location>
</feature>
<dbReference type="Proteomes" id="UP000662314">
    <property type="component" value="Unassembled WGS sequence"/>
</dbReference>
<sequence>MHNQDAIALPLPVSCSLYMPKFCFIVLLTLLVISACSSFGCQLQNRNIDVVSSSRASPVVFHPVQHLMGQTLIPTHPQRVVVLDPWIVEIPLALGFNVVGVPDPAKTLQGIGLANKHPGIEDIGALLSPNMEKVMAVKPDLILGTKRNRDTYSLWSHIAPTILLKIENSGDWKQPFMPAAKALGKTEVAQRIIEQYNARLAEFKQKMGSQLKETVVSVVRLMPQTINLLTKGAFSGVIIEDAGLIRPPLQNLDAVATQKKWGSPISFNISSEIVAQIDGNVLFLPLFGFKDPTEANNAVHQFMAEPLWSKLKVVKQGKFHVISGFYWQGSSYISANRVLDDLFTYLVKG</sequence>
<dbReference type="PANTHER" id="PTHR30532:SF25">
    <property type="entry name" value="IRON(III) DICITRATE-BINDING PERIPLASMIC PROTEIN"/>
    <property type="match status" value="1"/>
</dbReference>
<reference evidence="7 8" key="1">
    <citation type="journal article" date="2021" name="Int. J. Syst. Evol. Microbiol.">
        <title>Amazonocrinis nigriterrae gen. nov., sp. nov., Atlanticothrix silvestris gen. nov., sp. nov. and Dendronalium phyllosphericum gen. nov., sp. nov., nostocacean cyanobacteria from Brazilian environments.</title>
        <authorList>
            <person name="Alvarenga D.O."/>
            <person name="Andreote A.P.D."/>
            <person name="Branco L.H.Z."/>
            <person name="Delbaje E."/>
            <person name="Cruz R.B."/>
            <person name="Varani A.M."/>
            <person name="Fiore M.F."/>
        </authorList>
    </citation>
    <scope>NUCLEOTIDE SEQUENCE [LARGE SCALE GENOMIC DNA]</scope>
    <source>
        <strain evidence="7 8">CENA369</strain>
    </source>
</reference>
<organism evidence="7 8">
    <name type="scientific">Dendronalium phyllosphericum CENA369</name>
    <dbReference type="NCBI Taxonomy" id="1725256"/>
    <lineage>
        <taxon>Bacteria</taxon>
        <taxon>Bacillati</taxon>
        <taxon>Cyanobacteriota</taxon>
        <taxon>Cyanophyceae</taxon>
        <taxon>Nostocales</taxon>
        <taxon>Nostocaceae</taxon>
        <taxon>Dendronalium</taxon>
        <taxon>Dendronalium phyllosphericum</taxon>
    </lineage>
</organism>
<keyword evidence="3" id="KW-0813">Transport</keyword>
<evidence type="ECO:0000259" key="6">
    <source>
        <dbReference type="PROSITE" id="PS50983"/>
    </source>
</evidence>
<proteinExistence type="inferred from homology"/>
<dbReference type="EMBL" id="JAECZA010000233">
    <property type="protein sequence ID" value="MBH8576570.1"/>
    <property type="molecule type" value="Genomic_DNA"/>
</dbReference>
<protein>
    <submittedName>
        <fullName evidence="7">Iron-siderophore ABC transporter substrate-binding protein</fullName>
    </submittedName>
</protein>
<accession>A0A8J7I5V1</accession>
<dbReference type="PROSITE" id="PS50983">
    <property type="entry name" value="FE_B12_PBP"/>
    <property type="match status" value="1"/>
</dbReference>
<keyword evidence="4" id="KW-0732">Signal</keyword>
<dbReference type="CDD" id="cd01146">
    <property type="entry name" value="FhuD"/>
    <property type="match status" value="1"/>
</dbReference>
<dbReference type="Pfam" id="PF01497">
    <property type="entry name" value="Peripla_BP_2"/>
    <property type="match status" value="1"/>
</dbReference>
<keyword evidence="5" id="KW-0175">Coiled coil</keyword>
<dbReference type="InterPro" id="IPR051313">
    <property type="entry name" value="Bact_iron-sidero_bind"/>
</dbReference>
<dbReference type="RefSeq" id="WP_214435297.1">
    <property type="nucleotide sequence ID" value="NZ_CAWPUQ010000161.1"/>
</dbReference>
<evidence type="ECO:0000313" key="8">
    <source>
        <dbReference type="Proteomes" id="UP000662314"/>
    </source>
</evidence>
<dbReference type="GO" id="GO:1901678">
    <property type="term" value="P:iron coordination entity transport"/>
    <property type="evidence" value="ECO:0007669"/>
    <property type="project" value="UniProtKB-ARBA"/>
</dbReference>
<comment type="similarity">
    <text evidence="2">Belongs to the bacterial solute-binding protein 8 family.</text>
</comment>
<feature type="coiled-coil region" evidence="5">
    <location>
        <begin position="186"/>
        <end position="213"/>
    </location>
</feature>
<evidence type="ECO:0000313" key="7">
    <source>
        <dbReference type="EMBL" id="MBH8576570.1"/>
    </source>
</evidence>
<evidence type="ECO:0000256" key="3">
    <source>
        <dbReference type="ARBA" id="ARBA00022448"/>
    </source>
</evidence>
<evidence type="ECO:0000256" key="1">
    <source>
        <dbReference type="ARBA" id="ARBA00004196"/>
    </source>
</evidence>
<evidence type="ECO:0000256" key="4">
    <source>
        <dbReference type="ARBA" id="ARBA00022729"/>
    </source>
</evidence>
<comment type="caution">
    <text evidence="7">The sequence shown here is derived from an EMBL/GenBank/DDBJ whole genome shotgun (WGS) entry which is preliminary data.</text>
</comment>
<dbReference type="AlphaFoldDB" id="A0A8J7I5V1"/>
<gene>
    <name evidence="7" type="ORF">I8752_26980</name>
</gene>
<dbReference type="InterPro" id="IPR002491">
    <property type="entry name" value="ABC_transptr_periplasmic_BD"/>
</dbReference>
<name>A0A8J7I5V1_9NOST</name>
<dbReference type="GO" id="GO:0030288">
    <property type="term" value="C:outer membrane-bounded periplasmic space"/>
    <property type="evidence" value="ECO:0007669"/>
    <property type="project" value="TreeGrafter"/>
</dbReference>
<dbReference type="PANTHER" id="PTHR30532">
    <property type="entry name" value="IRON III DICITRATE-BINDING PERIPLASMIC PROTEIN"/>
    <property type="match status" value="1"/>
</dbReference>
<comment type="subcellular location">
    <subcellularLocation>
        <location evidence="1">Cell envelope</location>
    </subcellularLocation>
</comment>
<dbReference type="SUPFAM" id="SSF53807">
    <property type="entry name" value="Helical backbone' metal receptor"/>
    <property type="match status" value="1"/>
</dbReference>
<evidence type="ECO:0000256" key="2">
    <source>
        <dbReference type="ARBA" id="ARBA00008814"/>
    </source>
</evidence>
<keyword evidence="8" id="KW-1185">Reference proteome</keyword>